<dbReference type="Pfam" id="PF02176">
    <property type="entry name" value="zf-TRAF"/>
    <property type="match status" value="2"/>
</dbReference>
<dbReference type="InterPro" id="IPR002083">
    <property type="entry name" value="MATH/TRAF_dom"/>
</dbReference>
<dbReference type="AlphaFoldDB" id="F0ZZ70"/>
<dbReference type="Proteomes" id="UP000001064">
    <property type="component" value="Unassembled WGS sequence"/>
</dbReference>
<dbReference type="Gene3D" id="2.60.210.10">
    <property type="entry name" value="Apoptosis, Tumor Necrosis Factor Receptor Associated Protein 2, Chain A"/>
    <property type="match status" value="1"/>
</dbReference>
<dbReference type="RefSeq" id="XP_003292718.1">
    <property type="nucleotide sequence ID" value="XM_003292670.1"/>
</dbReference>
<dbReference type="SUPFAM" id="SSF57850">
    <property type="entry name" value="RING/U-box"/>
    <property type="match status" value="1"/>
</dbReference>
<evidence type="ECO:0000256" key="1">
    <source>
        <dbReference type="ARBA" id="ARBA00003051"/>
    </source>
</evidence>
<evidence type="ECO:0000259" key="10">
    <source>
        <dbReference type="PROSITE" id="PS50144"/>
    </source>
</evidence>
<dbReference type="InParanoid" id="F0ZZ70"/>
<evidence type="ECO:0000256" key="3">
    <source>
        <dbReference type="ARBA" id="ARBA00022490"/>
    </source>
</evidence>
<dbReference type="InterPro" id="IPR001293">
    <property type="entry name" value="Znf_TRAF"/>
</dbReference>
<dbReference type="GO" id="GO:0005737">
    <property type="term" value="C:cytoplasm"/>
    <property type="evidence" value="ECO:0000318"/>
    <property type="project" value="GO_Central"/>
</dbReference>
<dbReference type="FunCoup" id="F0ZZ70">
    <property type="interactions" value="19"/>
</dbReference>
<evidence type="ECO:0008006" key="14">
    <source>
        <dbReference type="Google" id="ProtNLM"/>
    </source>
</evidence>
<accession>F0ZZ70</accession>
<dbReference type="STRING" id="5786.F0ZZ70"/>
<dbReference type="OrthoDB" id="1737200at2759"/>
<dbReference type="SUPFAM" id="SSF49599">
    <property type="entry name" value="TRAF domain-like"/>
    <property type="match status" value="3"/>
</dbReference>
<organism evidence="12 13">
    <name type="scientific">Dictyostelium purpureum</name>
    <name type="common">Slime mold</name>
    <dbReference type="NCBI Taxonomy" id="5786"/>
    <lineage>
        <taxon>Eukaryota</taxon>
        <taxon>Amoebozoa</taxon>
        <taxon>Evosea</taxon>
        <taxon>Eumycetozoa</taxon>
        <taxon>Dictyostelia</taxon>
        <taxon>Dictyosteliales</taxon>
        <taxon>Dictyosteliaceae</taxon>
        <taxon>Dictyostelium</taxon>
    </lineage>
</organism>
<reference evidence="13" key="1">
    <citation type="journal article" date="2011" name="Genome Biol.">
        <title>Comparative genomics of the social amoebae Dictyostelium discoideum and Dictyostelium purpureum.</title>
        <authorList>
            <consortium name="US DOE Joint Genome Institute (JGI-PGF)"/>
            <person name="Sucgang R."/>
            <person name="Kuo A."/>
            <person name="Tian X."/>
            <person name="Salerno W."/>
            <person name="Parikh A."/>
            <person name="Feasley C.L."/>
            <person name="Dalin E."/>
            <person name="Tu H."/>
            <person name="Huang E."/>
            <person name="Barry K."/>
            <person name="Lindquist E."/>
            <person name="Shapiro H."/>
            <person name="Bruce D."/>
            <person name="Schmutz J."/>
            <person name="Salamov A."/>
            <person name="Fey P."/>
            <person name="Gaudet P."/>
            <person name="Anjard C."/>
            <person name="Babu M.M."/>
            <person name="Basu S."/>
            <person name="Bushmanova Y."/>
            <person name="van der Wel H."/>
            <person name="Katoh-Kurasawa M."/>
            <person name="Dinh C."/>
            <person name="Coutinho P.M."/>
            <person name="Saito T."/>
            <person name="Elias M."/>
            <person name="Schaap P."/>
            <person name="Kay R.R."/>
            <person name="Henrissat B."/>
            <person name="Eichinger L."/>
            <person name="Rivero F."/>
            <person name="Putnam N.H."/>
            <person name="West C.M."/>
            <person name="Loomis W.F."/>
            <person name="Chisholm R.L."/>
            <person name="Shaulsky G."/>
            <person name="Strassmann J.E."/>
            <person name="Queller D.C."/>
            <person name="Kuspa A."/>
            <person name="Grigoriev I.V."/>
        </authorList>
    </citation>
    <scope>NUCLEOTIDE SEQUENCE [LARGE SCALE GENOMIC DNA]</scope>
    <source>
        <strain evidence="13">QSDP1</strain>
    </source>
</reference>
<dbReference type="InterPro" id="IPR008974">
    <property type="entry name" value="TRAF-like"/>
</dbReference>
<evidence type="ECO:0000256" key="7">
    <source>
        <dbReference type="ARBA" id="ARBA00022833"/>
    </source>
</evidence>
<dbReference type="CDD" id="cd00121">
    <property type="entry name" value="MATH"/>
    <property type="match status" value="1"/>
</dbReference>
<dbReference type="Pfam" id="PF22486">
    <property type="entry name" value="MATH_2"/>
    <property type="match status" value="1"/>
</dbReference>
<dbReference type="OMA" id="WREFIKC"/>
<keyword evidence="5" id="KW-0677">Repeat</keyword>
<comment type="function">
    <text evidence="1">Probable adapter protein and signal transducer that links members of the tumor necrosis factor receptor family to different signaling pathways by association with the receptor cytoplasmic domain and kinases.</text>
</comment>
<gene>
    <name evidence="12" type="ORF">DICPUDRAFT_40987</name>
</gene>
<evidence type="ECO:0000313" key="13">
    <source>
        <dbReference type="Proteomes" id="UP000001064"/>
    </source>
</evidence>
<evidence type="ECO:0000256" key="8">
    <source>
        <dbReference type="PROSITE-ProRule" id="PRU00207"/>
    </source>
</evidence>
<keyword evidence="13" id="KW-1185">Reference proteome</keyword>
<feature type="coiled-coil region" evidence="9">
    <location>
        <begin position="257"/>
        <end position="298"/>
    </location>
</feature>
<evidence type="ECO:0000259" key="11">
    <source>
        <dbReference type="PROSITE" id="PS50145"/>
    </source>
</evidence>
<evidence type="ECO:0000256" key="4">
    <source>
        <dbReference type="ARBA" id="ARBA00022723"/>
    </source>
</evidence>
<dbReference type="KEGG" id="dpp:DICPUDRAFT_40987"/>
<dbReference type="InterPro" id="IPR013083">
    <property type="entry name" value="Znf_RING/FYVE/PHD"/>
</dbReference>
<evidence type="ECO:0000256" key="5">
    <source>
        <dbReference type="ARBA" id="ARBA00022737"/>
    </source>
</evidence>
<name>F0ZZ70_DICPU</name>
<keyword evidence="3" id="KW-0963">Cytoplasm</keyword>
<dbReference type="PROSITE" id="PS50145">
    <property type="entry name" value="ZF_TRAF"/>
    <property type="match status" value="1"/>
</dbReference>
<evidence type="ECO:0000256" key="9">
    <source>
        <dbReference type="SAM" id="Coils"/>
    </source>
</evidence>
<proteinExistence type="predicted"/>
<keyword evidence="4 8" id="KW-0479">Metal-binding</keyword>
<dbReference type="Gene3D" id="3.30.40.10">
    <property type="entry name" value="Zinc/RING finger domain, C3HC4 (zinc finger)"/>
    <property type="match status" value="3"/>
</dbReference>
<evidence type="ECO:0000313" key="12">
    <source>
        <dbReference type="EMBL" id="EGC30757.1"/>
    </source>
</evidence>
<dbReference type="PROSITE" id="PS50144">
    <property type="entry name" value="MATH"/>
    <property type="match status" value="1"/>
</dbReference>
<dbReference type="GeneID" id="10508747"/>
<evidence type="ECO:0000256" key="2">
    <source>
        <dbReference type="ARBA" id="ARBA00004496"/>
    </source>
</evidence>
<feature type="zinc finger region" description="TRAF-type" evidence="8">
    <location>
        <begin position="179"/>
        <end position="234"/>
    </location>
</feature>
<dbReference type="PANTHER" id="PTHR10131:SF65">
    <property type="entry name" value="RING FINGER PROTEIN DG17-RELATED"/>
    <property type="match status" value="1"/>
</dbReference>
<dbReference type="EMBL" id="GL871303">
    <property type="protein sequence ID" value="EGC30757.1"/>
    <property type="molecule type" value="Genomic_DNA"/>
</dbReference>
<keyword evidence="9" id="KW-0175">Coiled coil</keyword>
<keyword evidence="7 8" id="KW-0862">Zinc</keyword>
<sequence>MSREPINFNFSELTSVIDEYICPICFETYYKKEIYQCRQGHCSCKDCWEKSFEKKKECMTCKIQVNSFNELSRNRLLENLLLKTDVCCPYSFRNIIRVDESEELIKESNGCKEIIKLEELDNHIEKCSFRFVKCEYHEKGCNDKIRYNENEIHISKCEYQSLNCTHCSNVYLLKTIEQHYLECPSMLIDCFVCEEKIKRGEMYNHLDIECQEVTISCKFSQFGCNDKIKRCNLENHLDQINHTKYLSTAIDGLSTSIEHLNIKNNLLSNSIDELTKNNELLIIKNKQLSNSIDELTKEYKNKWIISNYSKINHNVGDSLISPKFGKAPNLFEIKLYKNGEDNTFIGKIGIYLRPTREQKNITFSITLLNKDSKKNDTLKYNNEITNNGWGWREFIKCDKLNKENGYVTEDDKLQFEFTLTYPKPMPLLSN</sequence>
<dbReference type="eggNOG" id="KOG0297">
    <property type="taxonomic scope" value="Eukaryota"/>
</dbReference>
<dbReference type="VEuPathDB" id="AmoebaDB:DICPUDRAFT_40987"/>
<feature type="domain" description="MATH" evidence="10">
    <location>
        <begin position="298"/>
        <end position="419"/>
    </location>
</feature>
<keyword evidence="6 8" id="KW-0863">Zinc-finger</keyword>
<comment type="subcellular location">
    <subcellularLocation>
        <location evidence="2">Cytoplasm</location>
    </subcellularLocation>
</comment>
<evidence type="ECO:0000256" key="6">
    <source>
        <dbReference type="ARBA" id="ARBA00022771"/>
    </source>
</evidence>
<protein>
    <recommendedName>
        <fullName evidence="14">TRAF-type domain-containing protein</fullName>
    </recommendedName>
</protein>
<feature type="domain" description="TRAF-type" evidence="11">
    <location>
        <begin position="179"/>
        <end position="234"/>
    </location>
</feature>
<dbReference type="PANTHER" id="PTHR10131">
    <property type="entry name" value="TNF RECEPTOR ASSOCIATED FACTOR"/>
    <property type="match status" value="1"/>
</dbReference>
<dbReference type="GO" id="GO:0008270">
    <property type="term" value="F:zinc ion binding"/>
    <property type="evidence" value="ECO:0007669"/>
    <property type="project" value="UniProtKB-KW"/>
</dbReference>